<sequence>MHYPPSTLCRYEQLDSLSSAVKSPLKPWKCKMEMKTEKEPEYIEGLAFGPNRNRNLFRNATGLGEINGPSTRPLGAYRCGFPVGIIQHAMCMVQVDEEIAM</sequence>
<protein>
    <submittedName>
        <fullName evidence="1">Uncharacterized protein</fullName>
    </submittedName>
</protein>
<gene>
    <name evidence="1" type="ORF">LVIROSA_LOCUS8909</name>
</gene>
<organism evidence="1 2">
    <name type="scientific">Lactuca virosa</name>
    <dbReference type="NCBI Taxonomy" id="75947"/>
    <lineage>
        <taxon>Eukaryota</taxon>
        <taxon>Viridiplantae</taxon>
        <taxon>Streptophyta</taxon>
        <taxon>Embryophyta</taxon>
        <taxon>Tracheophyta</taxon>
        <taxon>Spermatophyta</taxon>
        <taxon>Magnoliopsida</taxon>
        <taxon>eudicotyledons</taxon>
        <taxon>Gunneridae</taxon>
        <taxon>Pentapetalae</taxon>
        <taxon>asterids</taxon>
        <taxon>campanulids</taxon>
        <taxon>Asterales</taxon>
        <taxon>Asteraceae</taxon>
        <taxon>Cichorioideae</taxon>
        <taxon>Cichorieae</taxon>
        <taxon>Lactucinae</taxon>
        <taxon>Lactuca</taxon>
    </lineage>
</organism>
<keyword evidence="2" id="KW-1185">Reference proteome</keyword>
<accession>A0AAU9M7L3</accession>
<reference evidence="1 2" key="1">
    <citation type="submission" date="2022-01" db="EMBL/GenBank/DDBJ databases">
        <authorList>
            <person name="Xiong W."/>
            <person name="Schranz E."/>
        </authorList>
    </citation>
    <scope>NUCLEOTIDE SEQUENCE [LARGE SCALE GENOMIC DNA]</scope>
</reference>
<evidence type="ECO:0000313" key="2">
    <source>
        <dbReference type="Proteomes" id="UP001157418"/>
    </source>
</evidence>
<dbReference type="Proteomes" id="UP001157418">
    <property type="component" value="Unassembled WGS sequence"/>
</dbReference>
<comment type="caution">
    <text evidence="1">The sequence shown here is derived from an EMBL/GenBank/DDBJ whole genome shotgun (WGS) entry which is preliminary data.</text>
</comment>
<name>A0AAU9M7L3_9ASTR</name>
<dbReference type="AlphaFoldDB" id="A0AAU9M7L3"/>
<proteinExistence type="predicted"/>
<evidence type="ECO:0000313" key="1">
    <source>
        <dbReference type="EMBL" id="CAH1421511.1"/>
    </source>
</evidence>
<dbReference type="EMBL" id="CAKMRJ010001112">
    <property type="protein sequence ID" value="CAH1421511.1"/>
    <property type="molecule type" value="Genomic_DNA"/>
</dbReference>